<dbReference type="GO" id="GO:0006897">
    <property type="term" value="P:endocytosis"/>
    <property type="evidence" value="ECO:0007669"/>
    <property type="project" value="TreeGrafter"/>
</dbReference>
<evidence type="ECO:0000256" key="2">
    <source>
        <dbReference type="ARBA" id="ARBA00005585"/>
    </source>
</evidence>
<evidence type="ECO:0000313" key="12">
    <source>
        <dbReference type="WBParaSite" id="ASIM_0001458701-mRNA-1"/>
    </source>
</evidence>
<reference evidence="10 11" key="2">
    <citation type="submission" date="2018-11" db="EMBL/GenBank/DDBJ databases">
        <authorList>
            <consortium name="Pathogen Informatics"/>
        </authorList>
    </citation>
    <scope>NUCLEOTIDE SEQUENCE [LARGE SCALE GENOMIC DNA]</scope>
</reference>
<feature type="transmembrane region" description="Helical" evidence="8">
    <location>
        <begin position="455"/>
        <end position="476"/>
    </location>
</feature>
<dbReference type="InterPro" id="IPR051697">
    <property type="entry name" value="Patched_domain-protein"/>
</dbReference>
<proteinExistence type="inferred from homology"/>
<feature type="transmembrane region" description="Helical" evidence="8">
    <location>
        <begin position="20"/>
        <end position="38"/>
    </location>
</feature>
<sequence>MGAFLLLFDIFLHFRFSAPFFWIPILTTIISTIGLLNFKEENRIWFLYSPSSAPSHYEHALASEFFNDRGGKFWAEIPITSRDSGNLLRDGYLEEVESVANFLQYNLTVPCSLTTSGQCSFQDFCSGSCNDNQVIPIFRLIYRNVSRRLHPNFRLTYPTMHIYNDEYYVGEHFSGVSVDKKTNRISDIRVIVLYFRSDRKNEIVSELINSWQSRLLSHVNSFYNPFINVSCSSDDLFSSEVRRNGFTCIPYFGISVLFVFIFIFITGRNRDDELFTYKDSLFIAFFGTIGPLMAIATTFNLMTAIGFPFNSITLVVPFLIIGVGCDDVFIIVHAWRKTSSADHLSKRIAITMQEAGPSITVTSLTNGLSFGVGALANTPAIRLFCLYAAVGVLIDFIYQVTFFVSVIVYEGLRLTKVAETKSKIALGIQKIQNQNHIPGSHNGIVSKYCRRLRMWQYRVMVFGVLLIYWAAAIYGCRKMTVKMDSTNLLLGDSPLNNVAWIYERYLWQEGSLVFVFVNKSPNLSIKMNQLNILEMVQRFETLPYSMGRNSTSLWLRPFLSHISMYNEYQQRTRGFFEILAEWLEDHENGGGRWNDMIRLKRLNGSVVGVEKFMFATASAMGNAASWTLRAQLQQDWRRLAMDYQRLNVTVFQPFSFYVDQLNSIKPTTVSTVVVAMATMAIACLLMIPSASSIISSTLAMISINLGVFGGLSLLGVYLDPLAMCTTLMSIGFSVDFTAHISYHYYRCPQGWPSDVRLADALRSIGWPMIQAALSTMLSISPLLVIDSYMVYVFVKTTFLVIILGVLHGVLFLPVLLLTIGGASTVIKDKCQQTYPPTGAEANGNPKNYSLERTVTSAVPQAAEFEKHCEPSERSQY</sequence>
<dbReference type="WBParaSite" id="ASIM_0001458701-mRNA-1">
    <property type="protein sequence ID" value="ASIM_0001458701-mRNA-1"/>
    <property type="gene ID" value="ASIM_0001458701"/>
</dbReference>
<dbReference type="SUPFAM" id="SSF82866">
    <property type="entry name" value="Multidrug efflux transporter AcrB transmembrane domain"/>
    <property type="match status" value="2"/>
</dbReference>
<protein>
    <submittedName>
        <fullName evidence="12">SSD domain-containing protein</fullName>
    </submittedName>
</protein>
<keyword evidence="4 8" id="KW-0812">Transmembrane</keyword>
<feature type="transmembrane region" description="Helical" evidence="8">
    <location>
        <begin position="355"/>
        <end position="376"/>
    </location>
</feature>
<gene>
    <name evidence="10" type="ORF">ASIM_LOCUS13997</name>
</gene>
<accession>A0A158PPG8</accession>
<evidence type="ECO:0000259" key="9">
    <source>
        <dbReference type="PROSITE" id="PS50156"/>
    </source>
</evidence>
<keyword evidence="6 8" id="KW-0472">Membrane</keyword>
<dbReference type="OrthoDB" id="6510177at2759"/>
<dbReference type="InterPro" id="IPR003392">
    <property type="entry name" value="PTHD_SSD"/>
</dbReference>
<comment type="subcellular location">
    <subcellularLocation>
        <location evidence="1">Cell membrane</location>
        <topology evidence="1">Multi-pass membrane protein</topology>
    </subcellularLocation>
</comment>
<feature type="transmembrane region" description="Helical" evidence="8">
    <location>
        <begin position="797"/>
        <end position="822"/>
    </location>
</feature>
<keyword evidence="3" id="KW-1003">Cell membrane</keyword>
<feature type="transmembrane region" description="Helical" evidence="8">
    <location>
        <begin position="314"/>
        <end position="335"/>
    </location>
</feature>
<dbReference type="InterPro" id="IPR000731">
    <property type="entry name" value="SSD"/>
</dbReference>
<feature type="domain" description="SSD" evidence="9">
    <location>
        <begin position="250"/>
        <end position="409"/>
    </location>
</feature>
<feature type="transmembrane region" description="Helical" evidence="8">
    <location>
        <begin position="248"/>
        <end position="268"/>
    </location>
</feature>
<feature type="transmembrane region" description="Helical" evidence="8">
    <location>
        <begin position="693"/>
        <end position="714"/>
    </location>
</feature>
<name>A0A158PPG8_ANISI</name>
<dbReference type="FunFam" id="1.20.1640.10:FF:000013">
    <property type="entry name" value="PaTched Related family"/>
    <property type="match status" value="1"/>
</dbReference>
<feature type="transmembrane region" description="Helical" evidence="8">
    <location>
        <begin position="669"/>
        <end position="687"/>
    </location>
</feature>
<dbReference type="PANTHER" id="PTHR10796">
    <property type="entry name" value="PATCHED-RELATED"/>
    <property type="match status" value="1"/>
</dbReference>
<organism evidence="12">
    <name type="scientific">Anisakis simplex</name>
    <name type="common">Herring worm</name>
    <dbReference type="NCBI Taxonomy" id="6269"/>
    <lineage>
        <taxon>Eukaryota</taxon>
        <taxon>Metazoa</taxon>
        <taxon>Ecdysozoa</taxon>
        <taxon>Nematoda</taxon>
        <taxon>Chromadorea</taxon>
        <taxon>Rhabditida</taxon>
        <taxon>Spirurina</taxon>
        <taxon>Ascaridomorpha</taxon>
        <taxon>Ascaridoidea</taxon>
        <taxon>Anisakidae</taxon>
        <taxon>Anisakis</taxon>
        <taxon>Anisakis simplex complex</taxon>
    </lineage>
</organism>
<dbReference type="PROSITE" id="PS50156">
    <property type="entry name" value="SSD"/>
    <property type="match status" value="1"/>
</dbReference>
<evidence type="ECO:0000256" key="8">
    <source>
        <dbReference type="SAM" id="Phobius"/>
    </source>
</evidence>
<dbReference type="PANTHER" id="PTHR10796:SF87">
    <property type="entry name" value="SSD DOMAIN-CONTAINING PROTEIN"/>
    <property type="match status" value="1"/>
</dbReference>
<feature type="transmembrane region" description="Helical" evidence="8">
    <location>
        <begin position="280"/>
        <end position="302"/>
    </location>
</feature>
<dbReference type="GO" id="GO:0030659">
    <property type="term" value="C:cytoplasmic vesicle membrane"/>
    <property type="evidence" value="ECO:0007669"/>
    <property type="project" value="TreeGrafter"/>
</dbReference>
<dbReference type="GO" id="GO:0018996">
    <property type="term" value="P:molting cycle, collagen and cuticulin-based cuticle"/>
    <property type="evidence" value="ECO:0007669"/>
    <property type="project" value="TreeGrafter"/>
</dbReference>
<evidence type="ECO:0000313" key="10">
    <source>
        <dbReference type="EMBL" id="VDK51130.1"/>
    </source>
</evidence>
<dbReference type="Pfam" id="PF02460">
    <property type="entry name" value="Patched"/>
    <property type="match status" value="1"/>
</dbReference>
<dbReference type="Gene3D" id="1.20.1640.10">
    <property type="entry name" value="Multidrug efflux transporter AcrB transmembrane domain"/>
    <property type="match status" value="2"/>
</dbReference>
<dbReference type="EMBL" id="UYRR01031573">
    <property type="protein sequence ID" value="VDK51130.1"/>
    <property type="molecule type" value="Genomic_DNA"/>
</dbReference>
<comment type="similarity">
    <text evidence="2">Belongs to the patched family.</text>
</comment>
<feature type="transmembrane region" description="Helical" evidence="8">
    <location>
        <begin position="383"/>
        <end position="409"/>
    </location>
</feature>
<reference evidence="12" key="1">
    <citation type="submission" date="2016-04" db="UniProtKB">
        <authorList>
            <consortium name="WormBaseParasite"/>
        </authorList>
    </citation>
    <scope>IDENTIFICATION</scope>
</reference>
<dbReference type="GO" id="GO:0005886">
    <property type="term" value="C:plasma membrane"/>
    <property type="evidence" value="ECO:0007669"/>
    <property type="project" value="UniProtKB-SubCell"/>
</dbReference>
<keyword evidence="7" id="KW-0325">Glycoprotein</keyword>
<evidence type="ECO:0000313" key="11">
    <source>
        <dbReference type="Proteomes" id="UP000267096"/>
    </source>
</evidence>
<evidence type="ECO:0000256" key="3">
    <source>
        <dbReference type="ARBA" id="ARBA00022475"/>
    </source>
</evidence>
<dbReference type="Proteomes" id="UP000267096">
    <property type="component" value="Unassembled WGS sequence"/>
</dbReference>
<evidence type="ECO:0000256" key="4">
    <source>
        <dbReference type="ARBA" id="ARBA00022692"/>
    </source>
</evidence>
<evidence type="ECO:0000256" key="7">
    <source>
        <dbReference type="ARBA" id="ARBA00023180"/>
    </source>
</evidence>
<feature type="transmembrane region" description="Helical" evidence="8">
    <location>
        <begin position="764"/>
        <end position="785"/>
    </location>
</feature>
<evidence type="ECO:0000256" key="1">
    <source>
        <dbReference type="ARBA" id="ARBA00004651"/>
    </source>
</evidence>
<evidence type="ECO:0000256" key="5">
    <source>
        <dbReference type="ARBA" id="ARBA00022989"/>
    </source>
</evidence>
<evidence type="ECO:0000256" key="6">
    <source>
        <dbReference type="ARBA" id="ARBA00023136"/>
    </source>
</evidence>
<dbReference type="AlphaFoldDB" id="A0A158PPG8"/>
<keyword evidence="5 8" id="KW-1133">Transmembrane helix</keyword>
<keyword evidence="11" id="KW-1185">Reference proteome</keyword>